<sequence length="293" mass="31170">MTAPVLVTGATGKQGGAAVQALRAAGVPVRALVRDPESDRAKALGVELVVGDLNDRSSLTQAVQGVRSVFSVQMAALTEAGFDFAGELAQATNLVEAALEQGVPQFIQTTVDGAGERIEDELYPIRAASMNTKAAIQDRVRAAGFERWTLLKPGFFMDNFLPSSAFLFPRGLEGGLVSMVRPATRLSLVATRDIGTAVAAAVADPERFHRVELELASEHLSMAEIAEVLSRAWGVDLVAPDLTLEQARAAGMPEMGAGHDRMNETGMAGRPRFATDLGLPLTSFADWAREQVR</sequence>
<reference evidence="4 5" key="1">
    <citation type="submission" date="2016-07" db="EMBL/GenBank/DDBJ databases">
        <title>Complete genome sequence of the Lentzea guizhouensis DHS C013.</title>
        <authorList>
            <person name="Cao C."/>
        </authorList>
    </citation>
    <scope>NUCLEOTIDE SEQUENCE [LARGE SCALE GENOMIC DNA]</scope>
    <source>
        <strain evidence="4 5">DHS C013</strain>
    </source>
</reference>
<dbReference type="KEGG" id="led:BBK82_42940"/>
<dbReference type="SUPFAM" id="SSF51735">
    <property type="entry name" value="NAD(P)-binding Rossmann-fold domains"/>
    <property type="match status" value="1"/>
</dbReference>
<organism evidence="4 5">
    <name type="scientific">Lentzea guizhouensis</name>
    <dbReference type="NCBI Taxonomy" id="1586287"/>
    <lineage>
        <taxon>Bacteria</taxon>
        <taxon>Bacillati</taxon>
        <taxon>Actinomycetota</taxon>
        <taxon>Actinomycetes</taxon>
        <taxon>Pseudonocardiales</taxon>
        <taxon>Pseudonocardiaceae</taxon>
        <taxon>Lentzea</taxon>
    </lineage>
</organism>
<dbReference type="Proteomes" id="UP000093053">
    <property type="component" value="Chromosome"/>
</dbReference>
<dbReference type="InterPro" id="IPR008030">
    <property type="entry name" value="NmrA-like"/>
</dbReference>
<gene>
    <name evidence="4" type="ORF">BBK82_42940</name>
</gene>
<keyword evidence="5" id="KW-1185">Reference proteome</keyword>
<evidence type="ECO:0000259" key="3">
    <source>
        <dbReference type="Pfam" id="PF05368"/>
    </source>
</evidence>
<dbReference type="Pfam" id="PF05368">
    <property type="entry name" value="NmrA"/>
    <property type="match status" value="1"/>
</dbReference>
<evidence type="ECO:0000256" key="1">
    <source>
        <dbReference type="ARBA" id="ARBA00006328"/>
    </source>
</evidence>
<protein>
    <submittedName>
        <fullName evidence="4">NmrA family protein</fullName>
    </submittedName>
</protein>
<dbReference type="Gene3D" id="3.90.25.10">
    <property type="entry name" value="UDP-galactose 4-epimerase, domain 1"/>
    <property type="match status" value="1"/>
</dbReference>
<keyword evidence="2" id="KW-0521">NADP</keyword>
<accession>A0A1B2HVI4</accession>
<dbReference type="PANTHER" id="PTHR42748:SF7">
    <property type="entry name" value="NMRA LIKE REDOX SENSOR 1-RELATED"/>
    <property type="match status" value="1"/>
</dbReference>
<dbReference type="InterPro" id="IPR051164">
    <property type="entry name" value="NmrA-like_oxidored"/>
</dbReference>
<dbReference type="EMBL" id="CP016793">
    <property type="protein sequence ID" value="ANZ41707.1"/>
    <property type="molecule type" value="Genomic_DNA"/>
</dbReference>
<dbReference type="AlphaFoldDB" id="A0A1B2HVI4"/>
<evidence type="ECO:0000313" key="4">
    <source>
        <dbReference type="EMBL" id="ANZ41707.1"/>
    </source>
</evidence>
<dbReference type="Gene3D" id="3.40.50.720">
    <property type="entry name" value="NAD(P)-binding Rossmann-like Domain"/>
    <property type="match status" value="1"/>
</dbReference>
<dbReference type="STRING" id="1586287.BBK82_42940"/>
<evidence type="ECO:0000313" key="5">
    <source>
        <dbReference type="Proteomes" id="UP000093053"/>
    </source>
</evidence>
<dbReference type="RefSeq" id="WP_065920042.1">
    <property type="nucleotide sequence ID" value="NZ_CP016793.1"/>
</dbReference>
<name>A0A1B2HVI4_9PSEU</name>
<dbReference type="OrthoDB" id="319724at2"/>
<comment type="similarity">
    <text evidence="1">Belongs to the NmrA-type oxidoreductase family.</text>
</comment>
<dbReference type="PANTHER" id="PTHR42748">
    <property type="entry name" value="NITROGEN METABOLITE REPRESSION PROTEIN NMRA FAMILY MEMBER"/>
    <property type="match status" value="1"/>
</dbReference>
<proteinExistence type="inferred from homology"/>
<dbReference type="CDD" id="cd05251">
    <property type="entry name" value="NmrA_like_SDR_a"/>
    <property type="match status" value="1"/>
</dbReference>
<feature type="domain" description="NmrA-like" evidence="3">
    <location>
        <begin position="3"/>
        <end position="237"/>
    </location>
</feature>
<dbReference type="InterPro" id="IPR036291">
    <property type="entry name" value="NAD(P)-bd_dom_sf"/>
</dbReference>
<evidence type="ECO:0000256" key="2">
    <source>
        <dbReference type="ARBA" id="ARBA00022857"/>
    </source>
</evidence>